<feature type="transmembrane region" description="Helical" evidence="8">
    <location>
        <begin position="6"/>
        <end position="28"/>
    </location>
</feature>
<feature type="transmembrane region" description="Helical" evidence="8">
    <location>
        <begin position="264"/>
        <end position="282"/>
    </location>
</feature>
<protein>
    <recommendedName>
        <fullName evidence="11">Auxin efflux carrier component</fullName>
    </recommendedName>
</protein>
<dbReference type="Pfam" id="PF03547">
    <property type="entry name" value="Mem_trans"/>
    <property type="match status" value="2"/>
</dbReference>
<accession>A0ABC9A6T7</accession>
<feature type="transmembrane region" description="Helical" evidence="8">
    <location>
        <begin position="150"/>
        <end position="172"/>
    </location>
</feature>
<evidence type="ECO:0000256" key="4">
    <source>
        <dbReference type="ARBA" id="ARBA00022692"/>
    </source>
</evidence>
<sequence>MIPGSAVYHVVEAMAPLYTAAVLGYASVRWLKAFSDEQCAGINHFVALYAVPVLIFHMVSTNDPYHMNERLIAADTLQKAIILLALTAWAFWAHFRRRRGGGDGKPAAAAGAASPIKWVVTNFSVASLPNTIIMGVPLLDGMYGSVSGGLMKQIVVMQFCIWYNVVIFLYEFMAARDSTTKISPVVSAAENGGRSIDAEENQVVVNIEITEMAAAAAASPTASTDSSGAEEAAAAVPAAALVQQVPPVKVVLWMAVKKLLQIPNTYASFLGLIWSLMAFKIGFSMPKIVGDSLFIIYTTAVGLSMFASGTFIARQSRFVPCGYTIASLSMVLKFLIGPVLMLLVSLAIGMHGTLLHIAVVQAALPLAVTSFVYAEEYKVHADIMSTGVILGIFISLPVTIVYYILLGL</sequence>
<organism evidence="9 10">
    <name type="scientific">Urochloa decumbens</name>
    <dbReference type="NCBI Taxonomy" id="240449"/>
    <lineage>
        <taxon>Eukaryota</taxon>
        <taxon>Viridiplantae</taxon>
        <taxon>Streptophyta</taxon>
        <taxon>Embryophyta</taxon>
        <taxon>Tracheophyta</taxon>
        <taxon>Spermatophyta</taxon>
        <taxon>Magnoliopsida</taxon>
        <taxon>Liliopsida</taxon>
        <taxon>Poales</taxon>
        <taxon>Poaceae</taxon>
        <taxon>PACMAD clade</taxon>
        <taxon>Panicoideae</taxon>
        <taxon>Panicodae</taxon>
        <taxon>Paniceae</taxon>
        <taxon>Melinidinae</taxon>
        <taxon>Urochloa</taxon>
    </lineage>
</organism>
<keyword evidence="5 8" id="KW-1133">Transmembrane helix</keyword>
<dbReference type="EMBL" id="OZ075130">
    <property type="protein sequence ID" value="CAL4973568.1"/>
    <property type="molecule type" value="Genomic_DNA"/>
</dbReference>
<keyword evidence="3" id="KW-0813">Transport</keyword>
<feature type="transmembrane region" description="Helical" evidence="8">
    <location>
        <begin position="116"/>
        <end position="138"/>
    </location>
</feature>
<comment type="subcellular location">
    <subcellularLocation>
        <location evidence="1">Membrane</location>
        <topology evidence="1">Multi-pass membrane protein</topology>
    </subcellularLocation>
</comment>
<dbReference type="GO" id="GO:0009734">
    <property type="term" value="P:auxin-activated signaling pathway"/>
    <property type="evidence" value="ECO:0007669"/>
    <property type="project" value="UniProtKB-KW"/>
</dbReference>
<reference evidence="9 10" key="2">
    <citation type="submission" date="2024-10" db="EMBL/GenBank/DDBJ databases">
        <authorList>
            <person name="Ryan C."/>
        </authorList>
    </citation>
    <scope>NUCLEOTIDE SEQUENCE [LARGE SCALE GENOMIC DNA]</scope>
</reference>
<evidence type="ECO:0000256" key="2">
    <source>
        <dbReference type="ARBA" id="ARBA00009177"/>
    </source>
</evidence>
<dbReference type="PANTHER" id="PTHR31752">
    <property type="entry name" value="AUXIN EFFLUX CARRIER COMPONENT 1B-RELATED"/>
    <property type="match status" value="1"/>
</dbReference>
<comment type="similarity">
    <text evidence="2">Belongs to the auxin efflux carrier (TC 2.A.69.1) family.</text>
</comment>
<evidence type="ECO:0000256" key="1">
    <source>
        <dbReference type="ARBA" id="ARBA00004141"/>
    </source>
</evidence>
<reference evidence="10" key="1">
    <citation type="submission" date="2024-06" db="EMBL/GenBank/DDBJ databases">
        <authorList>
            <person name="Ryan C."/>
        </authorList>
    </citation>
    <scope>NUCLEOTIDE SEQUENCE [LARGE SCALE GENOMIC DNA]</scope>
</reference>
<proteinExistence type="inferred from homology"/>
<evidence type="ECO:0000256" key="5">
    <source>
        <dbReference type="ARBA" id="ARBA00022989"/>
    </source>
</evidence>
<gene>
    <name evidence="9" type="ORF">URODEC1_LOCUS51973</name>
</gene>
<evidence type="ECO:0000256" key="6">
    <source>
        <dbReference type="ARBA" id="ARBA00023136"/>
    </source>
</evidence>
<keyword evidence="6 8" id="KW-0472">Membrane</keyword>
<feature type="transmembrane region" description="Helical" evidence="8">
    <location>
        <begin position="79"/>
        <end position="95"/>
    </location>
</feature>
<evidence type="ECO:0008006" key="11">
    <source>
        <dbReference type="Google" id="ProtNLM"/>
    </source>
</evidence>
<evidence type="ECO:0000313" key="10">
    <source>
        <dbReference type="Proteomes" id="UP001497457"/>
    </source>
</evidence>
<dbReference type="InterPro" id="IPR004776">
    <property type="entry name" value="Mem_transp_PIN-like"/>
</dbReference>
<keyword evidence="7" id="KW-0927">Auxin signaling pathway</keyword>
<feature type="transmembrane region" description="Helical" evidence="8">
    <location>
        <begin position="294"/>
        <end position="313"/>
    </location>
</feature>
<name>A0ABC9A6T7_9POAL</name>
<evidence type="ECO:0000256" key="3">
    <source>
        <dbReference type="ARBA" id="ARBA00022448"/>
    </source>
</evidence>
<dbReference type="GO" id="GO:0016020">
    <property type="term" value="C:membrane"/>
    <property type="evidence" value="ECO:0007669"/>
    <property type="project" value="UniProtKB-SubCell"/>
</dbReference>
<evidence type="ECO:0000256" key="8">
    <source>
        <dbReference type="SAM" id="Phobius"/>
    </source>
</evidence>
<evidence type="ECO:0000313" key="9">
    <source>
        <dbReference type="EMBL" id="CAL4973568.1"/>
    </source>
</evidence>
<keyword evidence="10" id="KW-1185">Reference proteome</keyword>
<dbReference type="PANTHER" id="PTHR31752:SF45">
    <property type="entry name" value="AUXIN EFFLUX CARRIER COMPONENT 9-RELATED"/>
    <property type="match status" value="1"/>
</dbReference>
<dbReference type="AlphaFoldDB" id="A0ABC9A6T7"/>
<feature type="transmembrane region" description="Helical" evidence="8">
    <location>
        <begin position="386"/>
        <end position="405"/>
    </location>
</feature>
<feature type="transmembrane region" description="Helical" evidence="8">
    <location>
        <begin position="40"/>
        <end position="59"/>
    </location>
</feature>
<dbReference type="Proteomes" id="UP001497457">
    <property type="component" value="Chromosome 20rd"/>
</dbReference>
<evidence type="ECO:0000256" key="7">
    <source>
        <dbReference type="ARBA" id="ARBA00023294"/>
    </source>
</evidence>
<keyword evidence="4 8" id="KW-0812">Transmembrane</keyword>
<dbReference type="InterPro" id="IPR051107">
    <property type="entry name" value="Auxin_Efflux_Carrier"/>
</dbReference>
<feature type="transmembrane region" description="Helical" evidence="8">
    <location>
        <begin position="325"/>
        <end position="348"/>
    </location>
</feature>
<feature type="transmembrane region" description="Helical" evidence="8">
    <location>
        <begin position="354"/>
        <end position="374"/>
    </location>
</feature>